<gene>
    <name evidence="1" type="ORF">SAMN05444373_102712</name>
</gene>
<evidence type="ECO:0000313" key="1">
    <source>
        <dbReference type="EMBL" id="SHJ14253.1"/>
    </source>
</evidence>
<dbReference type="EMBL" id="FQZP01000027">
    <property type="protein sequence ID" value="SHJ14253.1"/>
    <property type="molecule type" value="Genomic_DNA"/>
</dbReference>
<dbReference type="AlphaFoldDB" id="A0A1M6GWF0"/>
<sequence>MKVGFGGGVIVGALVGAAISLMAEENFNINRSLRAMNRAGRNISRSAGRIVSSISRMI</sequence>
<evidence type="ECO:0000313" key="2">
    <source>
        <dbReference type="Proteomes" id="UP000324781"/>
    </source>
</evidence>
<organism evidence="1 2">
    <name type="scientific">Thermoclostridium caenicola</name>
    <dbReference type="NCBI Taxonomy" id="659425"/>
    <lineage>
        <taxon>Bacteria</taxon>
        <taxon>Bacillati</taxon>
        <taxon>Bacillota</taxon>
        <taxon>Clostridia</taxon>
        <taxon>Eubacteriales</taxon>
        <taxon>Oscillospiraceae</taxon>
        <taxon>Thermoclostridium</taxon>
    </lineage>
</organism>
<dbReference type="Proteomes" id="UP000324781">
    <property type="component" value="Unassembled WGS sequence"/>
</dbReference>
<keyword evidence="2" id="KW-1185">Reference proteome</keyword>
<protein>
    <submittedName>
        <fullName evidence="1">Uncharacterized protein</fullName>
    </submittedName>
</protein>
<accession>A0A1M6GWF0</accession>
<proteinExistence type="predicted"/>
<dbReference type="RefSeq" id="WP_188118443.1">
    <property type="nucleotide sequence ID" value="NZ_DAONMB010000031.1"/>
</dbReference>
<name>A0A1M6GWF0_9FIRM</name>
<reference evidence="1 2" key="1">
    <citation type="submission" date="2016-11" db="EMBL/GenBank/DDBJ databases">
        <authorList>
            <person name="Varghese N."/>
            <person name="Submissions S."/>
        </authorList>
    </citation>
    <scope>NUCLEOTIDE SEQUENCE [LARGE SCALE GENOMIC DNA]</scope>
    <source>
        <strain evidence="1 2">DSM 19027</strain>
    </source>
</reference>